<comment type="function">
    <text evidence="5 6">Cell division inhibitor that blocks the formation of polar Z ring septums. Rapidly oscillates between the poles of the cell to destabilize FtsZ filaments that have formed before they mature into polar Z rings. Prevents FtsZ polymerization.</text>
</comment>
<dbReference type="InterPro" id="IPR036145">
    <property type="entry name" value="MinC_C_sf"/>
</dbReference>
<evidence type="ECO:0000256" key="4">
    <source>
        <dbReference type="ARBA" id="ARBA00023306"/>
    </source>
</evidence>
<dbReference type="PANTHER" id="PTHR34108">
    <property type="entry name" value="SEPTUM SITE-DETERMINING PROTEIN MINC"/>
    <property type="match status" value="1"/>
</dbReference>
<accession>A0A5K8AFK8</accession>
<dbReference type="SUPFAM" id="SSF63848">
    <property type="entry name" value="Cell-division inhibitor MinC, C-terminal domain"/>
    <property type="match status" value="1"/>
</dbReference>
<dbReference type="Pfam" id="PF03775">
    <property type="entry name" value="MinC_C"/>
    <property type="match status" value="1"/>
</dbReference>
<dbReference type="HAMAP" id="MF_00267">
    <property type="entry name" value="MinC"/>
    <property type="match status" value="1"/>
</dbReference>
<dbReference type="GO" id="GO:1901891">
    <property type="term" value="P:regulation of cell septum assembly"/>
    <property type="evidence" value="ECO:0007669"/>
    <property type="project" value="InterPro"/>
</dbReference>
<dbReference type="RefSeq" id="WP_155312360.1">
    <property type="nucleotide sequence ID" value="NZ_AP021879.1"/>
</dbReference>
<dbReference type="AlphaFoldDB" id="A0A5K8AFK8"/>
<gene>
    <name evidence="6" type="primary">minC</name>
    <name evidence="8" type="ORF">DSCOOX_46250</name>
</gene>
<dbReference type="InterPro" id="IPR005526">
    <property type="entry name" value="Septum_form_inhib_MinC_C"/>
</dbReference>
<dbReference type="GO" id="GO:0000902">
    <property type="term" value="P:cell morphogenesis"/>
    <property type="evidence" value="ECO:0007669"/>
    <property type="project" value="InterPro"/>
</dbReference>
<proteinExistence type="inferred from homology"/>
<comment type="similarity">
    <text evidence="1 6">Belongs to the MinC family.</text>
</comment>
<evidence type="ECO:0000259" key="7">
    <source>
        <dbReference type="Pfam" id="PF03775"/>
    </source>
</evidence>
<evidence type="ECO:0000313" key="9">
    <source>
        <dbReference type="Proteomes" id="UP000422108"/>
    </source>
</evidence>
<evidence type="ECO:0000256" key="2">
    <source>
        <dbReference type="ARBA" id="ARBA00022618"/>
    </source>
</evidence>
<keyword evidence="3 6" id="KW-0717">Septation</keyword>
<keyword evidence="9" id="KW-1185">Reference proteome</keyword>
<dbReference type="Gene3D" id="2.160.20.70">
    <property type="match status" value="1"/>
</dbReference>
<dbReference type="InterPro" id="IPR013033">
    <property type="entry name" value="MinC"/>
</dbReference>
<dbReference type="Proteomes" id="UP000422108">
    <property type="component" value="Chromosome"/>
</dbReference>
<evidence type="ECO:0000256" key="6">
    <source>
        <dbReference type="HAMAP-Rule" id="MF_00267"/>
    </source>
</evidence>
<keyword evidence="4 6" id="KW-0131">Cell cycle</keyword>
<dbReference type="EMBL" id="AP021879">
    <property type="protein sequence ID" value="BBO91445.1"/>
    <property type="molecule type" value="Genomic_DNA"/>
</dbReference>
<sequence length="226" mass="24802">MIEQTSSVRMKGVGDSLWVTVLPDSPVERIQEDLAKLFDPLRHMAHATRVVLDTGTPDSDDRYRQIHTYLKNTYQLKEIVAPKEKAKHEEKRFKMKNSDNTIAKHSRDTLVLAGRVRSGQSVSARKHLIIMGDVNPGCDLTAGGDILVLGSLLGTAAAGQPNNDEAIILALDFRPLQVKIGNVVAAGLPAKGQGMTEFAHLEDGAIVVESYLSANPFKRMPWPVVR</sequence>
<reference evidence="8 9" key="1">
    <citation type="submission" date="2019-11" db="EMBL/GenBank/DDBJ databases">
        <title>Comparative genomics of hydrocarbon-degrading Desulfosarcina strains.</title>
        <authorList>
            <person name="Watanabe M."/>
            <person name="Kojima H."/>
            <person name="Fukui M."/>
        </authorList>
    </citation>
    <scope>NUCLEOTIDE SEQUENCE [LARGE SCALE GENOMIC DNA]</scope>
    <source>
        <strain evidence="9">oXyS1</strain>
    </source>
</reference>
<dbReference type="GO" id="GO:0000917">
    <property type="term" value="P:division septum assembly"/>
    <property type="evidence" value="ECO:0007669"/>
    <property type="project" value="UniProtKB-KW"/>
</dbReference>
<evidence type="ECO:0000313" key="8">
    <source>
        <dbReference type="EMBL" id="BBO91445.1"/>
    </source>
</evidence>
<feature type="domain" description="Septum formation inhibitor MinC C-terminal" evidence="7">
    <location>
        <begin position="113"/>
        <end position="208"/>
    </location>
</feature>
<dbReference type="PANTHER" id="PTHR34108:SF1">
    <property type="entry name" value="SEPTUM SITE-DETERMINING PROTEIN MINC"/>
    <property type="match status" value="1"/>
</dbReference>
<comment type="subunit">
    <text evidence="6">Interacts with MinD and FtsZ.</text>
</comment>
<evidence type="ECO:0000256" key="5">
    <source>
        <dbReference type="ARBA" id="ARBA00025606"/>
    </source>
</evidence>
<evidence type="ECO:0000256" key="3">
    <source>
        <dbReference type="ARBA" id="ARBA00023210"/>
    </source>
</evidence>
<organism evidence="8 9">
    <name type="scientific">Desulfosarcina ovata subsp. ovata</name>
    <dbReference type="NCBI Taxonomy" id="2752305"/>
    <lineage>
        <taxon>Bacteria</taxon>
        <taxon>Pseudomonadati</taxon>
        <taxon>Thermodesulfobacteriota</taxon>
        <taxon>Desulfobacteria</taxon>
        <taxon>Desulfobacterales</taxon>
        <taxon>Desulfosarcinaceae</taxon>
        <taxon>Desulfosarcina</taxon>
    </lineage>
</organism>
<evidence type="ECO:0000256" key="1">
    <source>
        <dbReference type="ARBA" id="ARBA00006291"/>
    </source>
</evidence>
<protein>
    <recommendedName>
        <fullName evidence="6">Probable septum site-determining protein MinC</fullName>
    </recommendedName>
</protein>
<keyword evidence="2 6" id="KW-0132">Cell division</keyword>
<name>A0A5K8AFK8_9BACT</name>
<dbReference type="InterPro" id="IPR016098">
    <property type="entry name" value="CAP/MinC_C"/>
</dbReference>